<dbReference type="EMBL" id="JAFCNB010000004">
    <property type="protein sequence ID" value="MBP2703917.1"/>
    <property type="molecule type" value="Genomic_DNA"/>
</dbReference>
<dbReference type="Proteomes" id="UP000674234">
    <property type="component" value="Unassembled WGS sequence"/>
</dbReference>
<dbReference type="PRINTS" id="PR01438">
    <property type="entry name" value="UNVRSLSTRESS"/>
</dbReference>
<dbReference type="PANTHER" id="PTHR46268:SF6">
    <property type="entry name" value="UNIVERSAL STRESS PROTEIN UP12"/>
    <property type="match status" value="1"/>
</dbReference>
<evidence type="ECO:0000313" key="4">
    <source>
        <dbReference type="Proteomes" id="UP000674234"/>
    </source>
</evidence>
<feature type="domain" description="UspA" evidence="2">
    <location>
        <begin position="155"/>
        <end position="290"/>
    </location>
</feature>
<comment type="caution">
    <text evidence="3">The sequence shown here is derived from an EMBL/GenBank/DDBJ whole genome shotgun (WGS) entry which is preliminary data.</text>
</comment>
<dbReference type="Pfam" id="PF00582">
    <property type="entry name" value="Usp"/>
    <property type="match status" value="2"/>
</dbReference>
<comment type="similarity">
    <text evidence="1">Belongs to the universal stress protein A family.</text>
</comment>
<accession>A0A941AIJ1</accession>
<evidence type="ECO:0000256" key="1">
    <source>
        <dbReference type="ARBA" id="ARBA00008791"/>
    </source>
</evidence>
<dbReference type="Gene3D" id="3.40.50.620">
    <property type="entry name" value="HUPs"/>
    <property type="match status" value="2"/>
</dbReference>
<dbReference type="InterPro" id="IPR014729">
    <property type="entry name" value="Rossmann-like_a/b/a_fold"/>
</dbReference>
<organism evidence="3 4">
    <name type="scientific">Microbispora oryzae</name>
    <dbReference type="NCBI Taxonomy" id="2806554"/>
    <lineage>
        <taxon>Bacteria</taxon>
        <taxon>Bacillati</taxon>
        <taxon>Actinomycetota</taxon>
        <taxon>Actinomycetes</taxon>
        <taxon>Streptosporangiales</taxon>
        <taxon>Streptosporangiaceae</taxon>
        <taxon>Microbispora</taxon>
    </lineage>
</organism>
<evidence type="ECO:0000313" key="3">
    <source>
        <dbReference type="EMBL" id="MBP2703917.1"/>
    </source>
</evidence>
<name>A0A941AIJ1_9ACTN</name>
<protein>
    <submittedName>
        <fullName evidence="3">Universal stress protein</fullName>
    </submittedName>
</protein>
<dbReference type="RefSeq" id="WP_210155235.1">
    <property type="nucleotide sequence ID" value="NZ_JAFCNB010000004.1"/>
</dbReference>
<sequence length="291" mass="30233">MTMPTTMPVVVGADGSEASLRAVDWAGEEAALRGAPLRIVHAALLWSAYVPLVPQPPRWAAAAEAAADEMLGEALIRARAGRPRLEAGTETIDGTAREVLLALAGRAQLVVVGSRGHGGFTELLLGSVPRYLATRAPCPVAVIRERAAGPRRGEIVVGVTGRPDQEPVLDYAFREAGLRRADLRAVHAWTQPVSAGPGDMLPPVFDPEAVAEEEARLLAEALAGRADAHPDVTLVQHVVRAHPAKALIDAAAGADLLVIGAHGRAAGVLGLGATAHAVLHHCPGPVIAVRH</sequence>
<dbReference type="PANTHER" id="PTHR46268">
    <property type="entry name" value="STRESS RESPONSE PROTEIN NHAX"/>
    <property type="match status" value="1"/>
</dbReference>
<dbReference type="InterPro" id="IPR006016">
    <property type="entry name" value="UspA"/>
</dbReference>
<gene>
    <name evidence="3" type="ORF">JOL79_08865</name>
</gene>
<dbReference type="InterPro" id="IPR006015">
    <property type="entry name" value="Universal_stress_UspA"/>
</dbReference>
<proteinExistence type="inferred from homology"/>
<dbReference type="AlphaFoldDB" id="A0A941AIJ1"/>
<keyword evidence="4" id="KW-1185">Reference proteome</keyword>
<reference evidence="3" key="1">
    <citation type="submission" date="2021-02" db="EMBL/GenBank/DDBJ databases">
        <title>Draft genome sequence of Microbispora sp. RL4-1S isolated from rice leaves in Thailand.</title>
        <authorList>
            <person name="Muangham S."/>
            <person name="Duangmal K."/>
        </authorList>
    </citation>
    <scope>NUCLEOTIDE SEQUENCE</scope>
    <source>
        <strain evidence="3">RL4-1S</strain>
    </source>
</reference>
<evidence type="ECO:0000259" key="2">
    <source>
        <dbReference type="Pfam" id="PF00582"/>
    </source>
</evidence>
<feature type="domain" description="UspA" evidence="2">
    <location>
        <begin position="8"/>
        <end position="144"/>
    </location>
</feature>
<dbReference type="SUPFAM" id="SSF52402">
    <property type="entry name" value="Adenine nucleotide alpha hydrolases-like"/>
    <property type="match status" value="2"/>
</dbReference>